<protein>
    <submittedName>
        <fullName evidence="11">Phosphomannomutase/phosphoglucomutase</fullName>
    </submittedName>
</protein>
<feature type="domain" description="Alpha-D-phosphohexomutase alpha/beta/alpha" evidence="8">
    <location>
        <begin position="21"/>
        <end position="137"/>
    </location>
</feature>
<dbReference type="CDD" id="cd03089">
    <property type="entry name" value="PMM_PGM"/>
    <property type="match status" value="1"/>
</dbReference>
<accession>A0A4U6QFN5</accession>
<dbReference type="Proteomes" id="UP000306985">
    <property type="component" value="Unassembled WGS sequence"/>
</dbReference>
<dbReference type="NCBIfam" id="NF007088">
    <property type="entry name" value="PRK09542.1"/>
    <property type="match status" value="1"/>
</dbReference>
<evidence type="ECO:0000259" key="10">
    <source>
        <dbReference type="Pfam" id="PF02880"/>
    </source>
</evidence>
<dbReference type="InterPro" id="IPR005846">
    <property type="entry name" value="A-D-PHexomutase_a/b/a-III"/>
</dbReference>
<dbReference type="PANTHER" id="PTHR43771:SF1">
    <property type="entry name" value="PHOSPHOMANNOMUTASE"/>
    <property type="match status" value="1"/>
</dbReference>
<reference evidence="11 12" key="1">
    <citation type="submission" date="2019-05" db="EMBL/GenBank/DDBJ databases">
        <title>Nakamurella sp. N5BH11, whole genome shotgun sequence.</title>
        <authorList>
            <person name="Tuo L."/>
        </authorList>
    </citation>
    <scope>NUCLEOTIDE SEQUENCE [LARGE SCALE GENOMIC DNA]</scope>
    <source>
        <strain evidence="11 12">N5BH11</strain>
    </source>
</reference>
<dbReference type="EMBL" id="SZZH01000003">
    <property type="protein sequence ID" value="TKV58921.1"/>
    <property type="molecule type" value="Genomic_DNA"/>
</dbReference>
<dbReference type="AlphaFoldDB" id="A0A4U6QFN5"/>
<evidence type="ECO:0000259" key="8">
    <source>
        <dbReference type="Pfam" id="PF02878"/>
    </source>
</evidence>
<dbReference type="SUPFAM" id="SSF55957">
    <property type="entry name" value="Phosphoglucomutase, C-terminal domain"/>
    <property type="match status" value="1"/>
</dbReference>
<comment type="cofactor">
    <cofactor evidence="1">
        <name>Mg(2+)</name>
        <dbReference type="ChEBI" id="CHEBI:18420"/>
    </cofactor>
</comment>
<evidence type="ECO:0000313" key="11">
    <source>
        <dbReference type="EMBL" id="TKV58921.1"/>
    </source>
</evidence>
<dbReference type="Pfam" id="PF02880">
    <property type="entry name" value="PGM_PMM_III"/>
    <property type="match status" value="1"/>
</dbReference>
<dbReference type="RefSeq" id="WP_137450581.1">
    <property type="nucleotide sequence ID" value="NZ_SZZH01000003.1"/>
</dbReference>
<dbReference type="GO" id="GO:0046872">
    <property type="term" value="F:metal ion binding"/>
    <property type="evidence" value="ECO:0007669"/>
    <property type="project" value="UniProtKB-KW"/>
</dbReference>
<gene>
    <name evidence="11" type="ORF">FDO65_15645</name>
</gene>
<evidence type="ECO:0000256" key="6">
    <source>
        <dbReference type="ARBA" id="ARBA00023235"/>
    </source>
</evidence>
<dbReference type="Gene3D" id="3.30.310.50">
    <property type="entry name" value="Alpha-D-phosphohexomutase, C-terminal domain"/>
    <property type="match status" value="1"/>
</dbReference>
<comment type="caution">
    <text evidence="11">The sequence shown here is derived from an EMBL/GenBank/DDBJ whole genome shotgun (WGS) entry which is preliminary data.</text>
</comment>
<keyword evidence="3" id="KW-0597">Phosphoprotein</keyword>
<dbReference type="PANTHER" id="PTHR43771">
    <property type="entry name" value="PHOSPHOMANNOMUTASE"/>
    <property type="match status" value="1"/>
</dbReference>
<dbReference type="InterPro" id="IPR005841">
    <property type="entry name" value="Alpha-D-phosphohexomutase_SF"/>
</dbReference>
<evidence type="ECO:0000313" key="12">
    <source>
        <dbReference type="Proteomes" id="UP000306985"/>
    </source>
</evidence>
<dbReference type="Pfam" id="PF02878">
    <property type="entry name" value="PGM_PMM_I"/>
    <property type="match status" value="1"/>
</dbReference>
<evidence type="ECO:0000256" key="4">
    <source>
        <dbReference type="ARBA" id="ARBA00022723"/>
    </source>
</evidence>
<dbReference type="InterPro" id="IPR005845">
    <property type="entry name" value="A-D-PHexomutase_a/b/a-II"/>
</dbReference>
<dbReference type="InterPro" id="IPR016055">
    <property type="entry name" value="A-D-PHexomutase_a/b/a-I/II/III"/>
</dbReference>
<keyword evidence="12" id="KW-1185">Reference proteome</keyword>
<evidence type="ECO:0000259" key="9">
    <source>
        <dbReference type="Pfam" id="PF02879"/>
    </source>
</evidence>
<dbReference type="SUPFAM" id="SSF53738">
    <property type="entry name" value="Phosphoglucomutase, first 3 domains"/>
    <property type="match status" value="3"/>
</dbReference>
<feature type="domain" description="Alpha-D-phosphohexomutase C-terminal" evidence="7">
    <location>
        <begin position="391"/>
        <end position="464"/>
    </location>
</feature>
<comment type="similarity">
    <text evidence="2">Belongs to the phosphohexose mutase family.</text>
</comment>
<keyword evidence="5" id="KW-0460">Magnesium</keyword>
<dbReference type="OrthoDB" id="9803322at2"/>
<feature type="domain" description="Alpha-D-phosphohexomutase alpha/beta/alpha" evidence="9">
    <location>
        <begin position="173"/>
        <end position="272"/>
    </location>
</feature>
<dbReference type="Pfam" id="PF00408">
    <property type="entry name" value="PGM_PMM_IV"/>
    <property type="match status" value="1"/>
</dbReference>
<dbReference type="InterPro" id="IPR005843">
    <property type="entry name" value="A-D-PHexomutase_C"/>
</dbReference>
<proteinExistence type="inferred from homology"/>
<name>A0A4U6QFN5_9ACTN</name>
<dbReference type="Gene3D" id="3.40.120.10">
    <property type="entry name" value="Alpha-D-Glucose-1,6-Bisphosphate, subunit A, domain 3"/>
    <property type="match status" value="3"/>
</dbReference>
<feature type="domain" description="Alpha-D-phosphohexomutase alpha/beta/alpha" evidence="10">
    <location>
        <begin position="279"/>
        <end position="386"/>
    </location>
</feature>
<dbReference type="InterPro" id="IPR005844">
    <property type="entry name" value="A-D-PHexomutase_a/b/a-I"/>
</dbReference>
<evidence type="ECO:0000256" key="2">
    <source>
        <dbReference type="ARBA" id="ARBA00010231"/>
    </source>
</evidence>
<dbReference type="PRINTS" id="PR00509">
    <property type="entry name" value="PGMPMM"/>
</dbReference>
<keyword evidence="4" id="KW-0479">Metal-binding</keyword>
<keyword evidence="6" id="KW-0413">Isomerase</keyword>
<organism evidence="11 12">
    <name type="scientific">Nakamurella flava</name>
    <dbReference type="NCBI Taxonomy" id="2576308"/>
    <lineage>
        <taxon>Bacteria</taxon>
        <taxon>Bacillati</taxon>
        <taxon>Actinomycetota</taxon>
        <taxon>Actinomycetes</taxon>
        <taxon>Nakamurellales</taxon>
        <taxon>Nakamurellaceae</taxon>
        <taxon>Nakamurella</taxon>
    </lineage>
</organism>
<dbReference type="GO" id="GO:0005975">
    <property type="term" value="P:carbohydrate metabolic process"/>
    <property type="evidence" value="ECO:0007669"/>
    <property type="project" value="InterPro"/>
</dbReference>
<evidence type="ECO:0000259" key="7">
    <source>
        <dbReference type="Pfam" id="PF00408"/>
    </source>
</evidence>
<dbReference type="InterPro" id="IPR036900">
    <property type="entry name" value="A-D-PHexomutase_C_sf"/>
</dbReference>
<evidence type="ECO:0000256" key="3">
    <source>
        <dbReference type="ARBA" id="ARBA00022553"/>
    </source>
</evidence>
<sequence length="469" mass="49210">MGVSVRDDETGGAAPRLSEFVKAYDVRGLVGSQLTSDVARAIGNAFAVQLAERDATSVVVAYDMRDSSPELAGAFAEGVTTAGLDVVMAGLGSTDLLYFASGHLDMPGAMFTASHNPARYNGIKMCFAGAQPISLDTGLARVRDEAQAVLDGEAQPVVAATPGTVSERSLVAEYADYLKSLVDLTGIRPLHVVVDAGNGMAGYTVPAVLGDLPLTIDAMYFELDGSFPNHEANPLEPANLVDLQAEVRRVGADIGLAFDGDADRCFVVDERGEPVSPSAITALVATRELAKAPGASILYNLISSRAVPEIVGENGGQAIRTRVGHSFIKAEMARTGAVFGGEHSAHYYFANFFNADTGMLAALHVLAALGEQDGPLSDLVAAYSRYAASGEINSTVPDASIKLDQIRAWAADHDAEVDELDGITVTLPDGGWFNVRASNTEPLLRLNVEAADEPAMGALRDEILGLIRS</sequence>
<evidence type="ECO:0000256" key="1">
    <source>
        <dbReference type="ARBA" id="ARBA00001946"/>
    </source>
</evidence>
<dbReference type="Pfam" id="PF02879">
    <property type="entry name" value="PGM_PMM_II"/>
    <property type="match status" value="1"/>
</dbReference>
<evidence type="ECO:0000256" key="5">
    <source>
        <dbReference type="ARBA" id="ARBA00022842"/>
    </source>
</evidence>
<dbReference type="GO" id="GO:0016868">
    <property type="term" value="F:intramolecular phosphotransferase activity"/>
    <property type="evidence" value="ECO:0007669"/>
    <property type="project" value="InterPro"/>
</dbReference>